<evidence type="ECO:0000313" key="1">
    <source>
        <dbReference type="EMBL" id="SMF97670.1"/>
    </source>
</evidence>
<dbReference type="AlphaFoldDB" id="A0A1Y6D5F9"/>
<dbReference type="InterPro" id="IPR029044">
    <property type="entry name" value="Nucleotide-diphossugar_trans"/>
</dbReference>
<dbReference type="STRING" id="1760988.SAMN02949497_0240"/>
<accession>A0A1Y6D5F9</accession>
<reference evidence="1 2" key="1">
    <citation type="submission" date="2016-12" db="EMBL/GenBank/DDBJ databases">
        <authorList>
            <person name="Song W.-J."/>
            <person name="Kurnit D.M."/>
        </authorList>
    </citation>
    <scope>NUCLEOTIDE SEQUENCE [LARGE SCALE GENOMIC DNA]</scope>
    <source>
        <strain evidence="1 2">175</strain>
    </source>
</reference>
<dbReference type="EMBL" id="FXAM01000003">
    <property type="protein sequence ID" value="SMF97670.1"/>
    <property type="molecule type" value="Genomic_DNA"/>
</dbReference>
<organism evidence="1 2">
    <name type="scientific">Methylomagnum ishizawai</name>
    <dbReference type="NCBI Taxonomy" id="1760988"/>
    <lineage>
        <taxon>Bacteria</taxon>
        <taxon>Pseudomonadati</taxon>
        <taxon>Pseudomonadota</taxon>
        <taxon>Gammaproteobacteria</taxon>
        <taxon>Methylococcales</taxon>
        <taxon>Methylococcaceae</taxon>
        <taxon>Methylomagnum</taxon>
    </lineage>
</organism>
<gene>
    <name evidence="1" type="ORF">SAMN02949497_0240</name>
</gene>
<dbReference type="RefSeq" id="WP_085216689.1">
    <property type="nucleotide sequence ID" value="NZ_FXAM01000003.1"/>
</dbReference>
<name>A0A1Y6D5F9_9GAMM</name>
<protein>
    <recommendedName>
        <fullName evidence="3">Glycosyltransferase like family protein</fullName>
    </recommendedName>
</protein>
<dbReference type="Gene3D" id="3.90.550.10">
    <property type="entry name" value="Spore Coat Polysaccharide Biosynthesis Protein SpsA, Chain A"/>
    <property type="match status" value="1"/>
</dbReference>
<keyword evidence="2" id="KW-1185">Reference proteome</keyword>
<evidence type="ECO:0008006" key="3">
    <source>
        <dbReference type="Google" id="ProtNLM"/>
    </source>
</evidence>
<sequence length="281" mass="30699">MNPSYTQKYTLVVAVNDDKILAENLAKSPCYSVLSVRLLRNCPSASTAFNQALGGIDSRYCILAHQDAYLPTPWLARMDALIDRIEAADGADWAVLGVAGTNSGGRVVGKLWSEGIAAEIDKGGDIEAVVSLDEVLLVINMDSGIRFDAGLPGFHLYGTDIVQTALKIGQKCYAVRNPIIHNDRPKYFLDRGFKKAFGYMVDKWHEALPIPTTVAVLERKSWSIHWRNLRQLKSYIVKGQRGKSDPQALAASLKYENGIIATQAPFITGESIAAVSSGVMK</sequence>
<dbReference type="Proteomes" id="UP000192923">
    <property type="component" value="Unassembled WGS sequence"/>
</dbReference>
<evidence type="ECO:0000313" key="2">
    <source>
        <dbReference type="Proteomes" id="UP000192923"/>
    </source>
</evidence>
<proteinExistence type="predicted"/>